<organism evidence="2 3">
    <name type="scientific">Candidatus Arcanibacter lacustris</name>
    <dbReference type="NCBI Taxonomy" id="1607817"/>
    <lineage>
        <taxon>Bacteria</taxon>
        <taxon>Pseudomonadati</taxon>
        <taxon>Pseudomonadota</taxon>
        <taxon>Alphaproteobacteria</taxon>
        <taxon>Rickettsiales</taxon>
        <taxon>Candidatus Arcanibacter</taxon>
    </lineage>
</organism>
<dbReference type="InterPro" id="IPR003744">
    <property type="entry name" value="YhhQ"/>
</dbReference>
<protein>
    <recommendedName>
        <fullName evidence="1">Probable queuosine precursor transporter</fullName>
        <shortName evidence="1">Q precursor transporter</shortName>
    </recommendedName>
</protein>
<feature type="transmembrane region" description="Helical" evidence="1">
    <location>
        <begin position="20"/>
        <end position="37"/>
    </location>
</feature>
<comment type="function">
    <text evidence="1">Involved in the import of queuosine (Q) precursors, required for Q precursor salvage.</text>
</comment>
<feature type="transmembrane region" description="Helical" evidence="1">
    <location>
        <begin position="143"/>
        <end position="163"/>
    </location>
</feature>
<evidence type="ECO:0000256" key="1">
    <source>
        <dbReference type="HAMAP-Rule" id="MF_02088"/>
    </source>
</evidence>
<feature type="transmembrane region" description="Helical" evidence="1">
    <location>
        <begin position="184"/>
        <end position="207"/>
    </location>
</feature>
<name>A0A0F5MPU7_9RICK</name>
<keyword evidence="1" id="KW-0812">Transmembrane</keyword>
<sequence>MFELSPLLLISLLKTLPSEVVSILSLLSCYLIIFIMARFFKKEGLLVYNVLAIIVCNMQVLKAADFSLYSEPVALGTMVFATSFLTSDLLTELYSASYARKSIAISFISSISVLIMMTFALGYKDISGANQENLHFIEGDKALSVIFIPNLAIVVASLTAYGISQLVDIHIFSKLKKMTNNSKLWLRTFLSFAVASLMDSIIFNFLAWKVFAPYDISWHSLVFNYMVGGYVLLLIVALCNIAAMYLISKTVKVE</sequence>
<reference evidence="2 3" key="1">
    <citation type="submission" date="2015-02" db="EMBL/GenBank/DDBJ databases">
        <title>Single cell genomics of a rare environmental alphaproteobacterium provides unique insights into Rickettsiaceae evolution.</title>
        <authorList>
            <person name="Martijn J."/>
            <person name="Schulz F."/>
            <person name="Zaremba-Niedzwiedzka K."/>
            <person name="Viklund J."/>
            <person name="Stepanauskas R."/>
            <person name="Andersson S.G.E."/>
            <person name="Horn M."/>
            <person name="Guy L."/>
            <person name="Ettema T.J.G."/>
        </authorList>
    </citation>
    <scope>NUCLEOTIDE SEQUENCE [LARGE SCALE GENOMIC DNA]</scope>
    <source>
        <strain evidence="2 3">SCGC AAA041-L04</strain>
    </source>
</reference>
<feature type="transmembrane region" description="Helical" evidence="1">
    <location>
        <begin position="44"/>
        <end position="61"/>
    </location>
</feature>
<evidence type="ECO:0000313" key="3">
    <source>
        <dbReference type="Proteomes" id="UP000033358"/>
    </source>
</evidence>
<comment type="caution">
    <text evidence="2">The sequence shown here is derived from an EMBL/GenBank/DDBJ whole genome shotgun (WGS) entry which is preliminary data.</text>
</comment>
<keyword evidence="1" id="KW-0813">Transport</keyword>
<dbReference type="NCBIfam" id="TIGR00697">
    <property type="entry name" value="queuosine precursor transporter"/>
    <property type="match status" value="1"/>
</dbReference>
<dbReference type="PANTHER" id="PTHR34300:SF2">
    <property type="entry name" value="QUEUOSINE PRECURSOR TRANSPORTER-RELATED"/>
    <property type="match status" value="1"/>
</dbReference>
<proteinExistence type="inferred from homology"/>
<keyword evidence="3" id="KW-1185">Reference proteome</keyword>
<dbReference type="EMBL" id="JYHA01000023">
    <property type="protein sequence ID" value="KKB96795.1"/>
    <property type="molecule type" value="Genomic_DNA"/>
</dbReference>
<evidence type="ECO:0000313" key="2">
    <source>
        <dbReference type="EMBL" id="KKB96795.1"/>
    </source>
</evidence>
<feature type="transmembrane region" description="Helical" evidence="1">
    <location>
        <begin position="73"/>
        <end position="91"/>
    </location>
</feature>
<keyword evidence="1" id="KW-0997">Cell inner membrane</keyword>
<dbReference type="Pfam" id="PF02592">
    <property type="entry name" value="Vut_1"/>
    <property type="match status" value="1"/>
</dbReference>
<dbReference type="GO" id="GO:0022857">
    <property type="term" value="F:transmembrane transporter activity"/>
    <property type="evidence" value="ECO:0007669"/>
    <property type="project" value="UniProtKB-UniRule"/>
</dbReference>
<dbReference type="GO" id="GO:0005886">
    <property type="term" value="C:plasma membrane"/>
    <property type="evidence" value="ECO:0007669"/>
    <property type="project" value="UniProtKB-SubCell"/>
</dbReference>
<keyword evidence="1" id="KW-1003">Cell membrane</keyword>
<dbReference type="PANTHER" id="PTHR34300">
    <property type="entry name" value="QUEUOSINE PRECURSOR TRANSPORTER-RELATED"/>
    <property type="match status" value="1"/>
</dbReference>
<dbReference type="PATRIC" id="fig|1607817.3.peg.105"/>
<gene>
    <name evidence="2" type="ORF">SZ25_00104</name>
</gene>
<accession>A0A0F5MPU7</accession>
<comment type="subcellular location">
    <subcellularLocation>
        <location evidence="1">Cell inner membrane</location>
        <topology evidence="1">Multi-pass membrane protein</topology>
    </subcellularLocation>
</comment>
<keyword evidence="1" id="KW-0472">Membrane</keyword>
<dbReference type="HAMAP" id="MF_02088">
    <property type="entry name" value="Q_prec_transport"/>
    <property type="match status" value="1"/>
</dbReference>
<feature type="transmembrane region" description="Helical" evidence="1">
    <location>
        <begin position="103"/>
        <end position="123"/>
    </location>
</feature>
<feature type="transmembrane region" description="Helical" evidence="1">
    <location>
        <begin position="227"/>
        <end position="247"/>
    </location>
</feature>
<comment type="similarity">
    <text evidence="1">Belongs to the vitamin uptake transporter (VUT/ECF) (TC 2.A.88) family. Q precursor transporter subfamily.</text>
</comment>
<dbReference type="Proteomes" id="UP000033358">
    <property type="component" value="Unassembled WGS sequence"/>
</dbReference>
<dbReference type="AlphaFoldDB" id="A0A0F5MPU7"/>
<keyword evidence="1" id="KW-1133">Transmembrane helix</keyword>